<protein>
    <submittedName>
        <fullName evidence="1">Uncharacterized protein</fullName>
    </submittedName>
</protein>
<dbReference type="STRING" id="1246637.MTBBW1_200016"/>
<accession>A0A1W1HBR3</accession>
<organism evidence="1 2">
    <name type="scientific">Desulfamplus magnetovallimortis</name>
    <dbReference type="NCBI Taxonomy" id="1246637"/>
    <lineage>
        <taxon>Bacteria</taxon>
        <taxon>Pseudomonadati</taxon>
        <taxon>Thermodesulfobacteriota</taxon>
        <taxon>Desulfobacteria</taxon>
        <taxon>Desulfobacterales</taxon>
        <taxon>Desulfobacteraceae</taxon>
        <taxon>Desulfamplus</taxon>
    </lineage>
</organism>
<dbReference type="RefSeq" id="WP_080799267.1">
    <property type="nucleotide sequence ID" value="NZ_LT828540.1"/>
</dbReference>
<dbReference type="AlphaFoldDB" id="A0A1W1HBR3"/>
<proteinExistence type="predicted"/>
<dbReference type="OrthoDB" id="505797at2"/>
<evidence type="ECO:0000313" key="1">
    <source>
        <dbReference type="EMBL" id="SLM29879.1"/>
    </source>
</evidence>
<evidence type="ECO:0000313" key="2">
    <source>
        <dbReference type="Proteomes" id="UP000191931"/>
    </source>
</evidence>
<reference evidence="1 2" key="1">
    <citation type="submission" date="2017-03" db="EMBL/GenBank/DDBJ databases">
        <authorList>
            <person name="Afonso C.L."/>
            <person name="Miller P.J."/>
            <person name="Scott M.A."/>
            <person name="Spackman E."/>
            <person name="Goraichik I."/>
            <person name="Dimitrov K.M."/>
            <person name="Suarez D.L."/>
            <person name="Swayne D.E."/>
        </authorList>
    </citation>
    <scope>NUCLEOTIDE SEQUENCE [LARGE SCALE GENOMIC DNA]</scope>
    <source>
        <strain evidence="1">PRJEB14757</strain>
    </source>
</reference>
<dbReference type="EMBL" id="FWEV01000113">
    <property type="protein sequence ID" value="SLM29879.1"/>
    <property type="molecule type" value="Genomic_DNA"/>
</dbReference>
<dbReference type="Proteomes" id="UP000191931">
    <property type="component" value="Unassembled WGS sequence"/>
</dbReference>
<sequence length="165" mass="19076">MPVAQLLCEGGNTARDKLSAYQSARLALSTNRIRLKDLPSNFGQKKGRDKYLFPEHFDKEFCLTQLDQLIEQHHETQLVKKEDIVNSFTAYLPECEAGGCRNQYYLHAFAGKDLFWAMDDWFKDNDLQGAGAFRERVLIGIQRATNDIADWLKEWADLREKIETT</sequence>
<gene>
    <name evidence="1" type="ORF">MTBBW1_200016</name>
</gene>
<keyword evidence="2" id="KW-1185">Reference proteome</keyword>
<name>A0A1W1HBR3_9BACT</name>